<proteinExistence type="predicted"/>
<keyword evidence="1" id="KW-0812">Transmembrane</keyword>
<gene>
    <name evidence="2" type="ORF">NP233_g2227</name>
</gene>
<organism evidence="2 3">
    <name type="scientific">Leucocoprinus birnbaumii</name>
    <dbReference type="NCBI Taxonomy" id="56174"/>
    <lineage>
        <taxon>Eukaryota</taxon>
        <taxon>Fungi</taxon>
        <taxon>Dikarya</taxon>
        <taxon>Basidiomycota</taxon>
        <taxon>Agaricomycotina</taxon>
        <taxon>Agaricomycetes</taxon>
        <taxon>Agaricomycetidae</taxon>
        <taxon>Agaricales</taxon>
        <taxon>Agaricineae</taxon>
        <taxon>Agaricaceae</taxon>
        <taxon>Leucocoprinus</taxon>
    </lineage>
</organism>
<dbReference type="Proteomes" id="UP001213000">
    <property type="component" value="Unassembled WGS sequence"/>
</dbReference>
<keyword evidence="3" id="KW-1185">Reference proteome</keyword>
<sequence>MPYISVFFAPTKSLPASKTFSLAIYVHGKSYTMFASRIVRQMATGANKDPSRIKKENQRVILGVAGLIGLTGLAYYAGFAAEGKRPKGYNERKN</sequence>
<comment type="caution">
    <text evidence="2">The sequence shown here is derived from an EMBL/GenBank/DDBJ whole genome shotgun (WGS) entry which is preliminary data.</text>
</comment>
<dbReference type="EMBL" id="JANIEX010000092">
    <property type="protein sequence ID" value="KAJ3573751.1"/>
    <property type="molecule type" value="Genomic_DNA"/>
</dbReference>
<feature type="transmembrane region" description="Helical" evidence="1">
    <location>
        <begin position="60"/>
        <end position="79"/>
    </location>
</feature>
<evidence type="ECO:0000256" key="1">
    <source>
        <dbReference type="SAM" id="Phobius"/>
    </source>
</evidence>
<accession>A0AAD5VYN1</accession>
<protein>
    <submittedName>
        <fullName evidence="2">Uncharacterized protein</fullName>
    </submittedName>
</protein>
<evidence type="ECO:0000313" key="2">
    <source>
        <dbReference type="EMBL" id="KAJ3573751.1"/>
    </source>
</evidence>
<evidence type="ECO:0000313" key="3">
    <source>
        <dbReference type="Proteomes" id="UP001213000"/>
    </source>
</evidence>
<keyword evidence="1" id="KW-1133">Transmembrane helix</keyword>
<dbReference type="AlphaFoldDB" id="A0AAD5VYN1"/>
<name>A0AAD5VYN1_9AGAR</name>
<feature type="transmembrane region" description="Helical" evidence="1">
    <location>
        <begin position="20"/>
        <end position="39"/>
    </location>
</feature>
<keyword evidence="1" id="KW-0472">Membrane</keyword>
<reference evidence="2" key="1">
    <citation type="submission" date="2022-07" db="EMBL/GenBank/DDBJ databases">
        <title>Genome Sequence of Leucocoprinus birnbaumii.</title>
        <authorList>
            <person name="Buettner E."/>
        </authorList>
    </citation>
    <scope>NUCLEOTIDE SEQUENCE</scope>
    <source>
        <strain evidence="2">VT141</strain>
    </source>
</reference>